<evidence type="ECO:0000256" key="1">
    <source>
        <dbReference type="SAM" id="Phobius"/>
    </source>
</evidence>
<dbReference type="InterPro" id="IPR058349">
    <property type="entry name" value="DUF8036"/>
</dbReference>
<keyword evidence="5" id="KW-1185">Reference proteome</keyword>
<reference evidence="4" key="2">
    <citation type="submission" date="2015-05" db="EMBL/GenBank/DDBJ databases">
        <title>Complete genome sequence of Halanaeroarchaeum sulfurireducens type strain M27-SA2, a sulfate-reducer haloarchaeon from marine anoxic lake Medee.</title>
        <authorList>
            <person name="Messina E."/>
            <person name="Kublanov I.V."/>
            <person name="Toshchakov S."/>
            <person name="Arcadi E."/>
            <person name="La Spada G."/>
            <person name="La Cono V."/>
            <person name="Yakimov M.M."/>
        </authorList>
    </citation>
    <scope>NUCLEOTIDE SEQUENCE [LARGE SCALE GENOMIC DNA]</scope>
    <source>
        <strain evidence="4">M27-SA2</strain>
    </source>
</reference>
<dbReference type="Proteomes" id="UP000060390">
    <property type="component" value="Chromosome"/>
</dbReference>
<feature type="transmembrane region" description="Helical" evidence="1">
    <location>
        <begin position="90"/>
        <end position="114"/>
    </location>
</feature>
<sequence>MSERSTVAARRVALVVGGALLASAIVSIFVDPHMRGPGMGPGMAPGMAESTVFVQIRLFISTFNVLVILALTASYLRLYRDLPTRFTGSLLLFSLALFFYALSASPAVQLLFGFRGGTGLGPFTFLPDLFASVAVVVLLYQSYQ</sequence>
<evidence type="ECO:0000313" key="3">
    <source>
        <dbReference type="EMBL" id="ALG82687.1"/>
    </source>
</evidence>
<dbReference type="Pfam" id="PF26119">
    <property type="entry name" value="DUF8036"/>
    <property type="match status" value="1"/>
</dbReference>
<evidence type="ECO:0000313" key="5">
    <source>
        <dbReference type="Proteomes" id="UP000069906"/>
    </source>
</evidence>
<name>A0A0F7PG73_9EURY</name>
<dbReference type="AlphaFoldDB" id="A0A0F7PG73"/>
<dbReference type="PATRIC" id="fig|1604004.4.peg.1907"/>
<dbReference type="GeneID" id="71765859"/>
<feature type="transmembrane region" description="Helical" evidence="1">
    <location>
        <begin position="120"/>
        <end position="140"/>
    </location>
</feature>
<dbReference type="EMBL" id="CP008874">
    <property type="protein sequence ID" value="AKH98293.1"/>
    <property type="molecule type" value="Genomic_DNA"/>
</dbReference>
<keyword evidence="1" id="KW-0812">Transmembrane</keyword>
<dbReference type="KEGG" id="hsu:HLASF_1822"/>
<dbReference type="STRING" id="1604004.HLASA_1808"/>
<reference evidence="2 5" key="1">
    <citation type="journal article" date="2015" name="ISME J.">
        <title>Elemental sulfur and acetate can support life of a novel strictly anaerobic haloarchaeon.</title>
        <authorList>
            <person name="Sorokin D.Y."/>
            <person name="Kublanov I.V."/>
            <person name="Gavrilov S.N."/>
            <person name="Rojo D."/>
            <person name="Roman P."/>
            <person name="Golyshin P.N."/>
            <person name="Slepak V.Z."/>
            <person name="Smedile F."/>
            <person name="Ferrer M."/>
            <person name="Messina E."/>
            <person name="La Cono V."/>
            <person name="Yakimov M.M."/>
        </authorList>
    </citation>
    <scope>NUCLEOTIDE SEQUENCE [LARGE SCALE GENOMIC DNA]</scope>
    <source>
        <strain evidence="2 5">HSR2</strain>
    </source>
</reference>
<proteinExistence type="predicted"/>
<organism evidence="2 5">
    <name type="scientific">Halanaeroarchaeum sulfurireducens</name>
    <dbReference type="NCBI Taxonomy" id="1604004"/>
    <lineage>
        <taxon>Archaea</taxon>
        <taxon>Methanobacteriati</taxon>
        <taxon>Methanobacteriota</taxon>
        <taxon>Stenosarchaea group</taxon>
        <taxon>Halobacteria</taxon>
        <taxon>Halobacteriales</taxon>
        <taxon>Halobacteriaceae</taxon>
        <taxon>Halanaeroarchaeum</taxon>
    </lineage>
</organism>
<reference evidence="3 4" key="3">
    <citation type="journal article" date="2016" name="Stand. Genomic Sci.">
        <title>Complete genome sequence of 'Halanaeroarchaeum sulfurireducens' M27-SA2, a sulfur-reducing and acetate-oxidizing haloarchaeon from the deep-sea hypersaline anoxic lake Medee.</title>
        <authorList>
            <person name="Messina E."/>
            <person name="Sorokin D.Y."/>
            <person name="Kublanov I.V."/>
            <person name="Toshchakov S."/>
            <person name="Lopatina A."/>
            <person name="Arcadi E."/>
            <person name="Smedile F."/>
            <person name="La Spada G."/>
            <person name="La Cono V."/>
            <person name="Yakimov M.M."/>
        </authorList>
    </citation>
    <scope>NUCLEOTIDE SEQUENCE [LARGE SCALE GENOMIC DNA]</scope>
    <source>
        <strain evidence="3 4">M27-SA2</strain>
    </source>
</reference>
<accession>A0A0F7PG73</accession>
<dbReference type="EMBL" id="CP011564">
    <property type="protein sequence ID" value="ALG82687.1"/>
    <property type="molecule type" value="Genomic_DNA"/>
</dbReference>
<keyword evidence="1" id="KW-1133">Transmembrane helix</keyword>
<dbReference type="HOGENOM" id="CLU_149758_0_0_2"/>
<dbReference type="KEGG" id="hsf:HLASA_1808"/>
<gene>
    <name evidence="3" type="ORF">HLASA_1808</name>
    <name evidence="2" type="ORF">HLASF_1822</name>
</gene>
<feature type="transmembrane region" description="Helical" evidence="1">
    <location>
        <begin position="12"/>
        <end position="30"/>
    </location>
</feature>
<feature type="transmembrane region" description="Helical" evidence="1">
    <location>
        <begin position="50"/>
        <end position="78"/>
    </location>
</feature>
<keyword evidence="1" id="KW-0472">Membrane</keyword>
<dbReference type="RefSeq" id="WP_144426106.1">
    <property type="nucleotide sequence ID" value="NZ_CP008874.1"/>
</dbReference>
<protein>
    <submittedName>
        <fullName evidence="2">Uncharacterized protein</fullName>
    </submittedName>
</protein>
<evidence type="ECO:0000313" key="2">
    <source>
        <dbReference type="EMBL" id="AKH98293.1"/>
    </source>
</evidence>
<evidence type="ECO:0000313" key="4">
    <source>
        <dbReference type="Proteomes" id="UP000060390"/>
    </source>
</evidence>
<dbReference type="Proteomes" id="UP000069906">
    <property type="component" value="Chromosome"/>
</dbReference>